<evidence type="ECO:0000313" key="2">
    <source>
        <dbReference type="Proteomes" id="UP000295361"/>
    </source>
</evidence>
<keyword evidence="2" id="KW-1185">Reference proteome</keyword>
<dbReference type="AlphaFoldDB" id="A0A4R6QQH0"/>
<organism evidence="1 2">
    <name type="scientific">Roseateles toxinivorans</name>
    <dbReference type="NCBI Taxonomy" id="270368"/>
    <lineage>
        <taxon>Bacteria</taxon>
        <taxon>Pseudomonadati</taxon>
        <taxon>Pseudomonadota</taxon>
        <taxon>Betaproteobacteria</taxon>
        <taxon>Burkholderiales</taxon>
        <taxon>Sphaerotilaceae</taxon>
        <taxon>Roseateles</taxon>
    </lineage>
</organism>
<sequence length="118" mass="12754">MNTFSQRIRPFVQVELDAARTLESRGEFASAFGRLERAHVLGQASTREHVRVHMAMLGWAVRQGVGREAFGQLLRILGAATKTVWGAVPRGNTGGANVSALKPMPIPPDLQHLIDAAG</sequence>
<accession>A0A4R6QQH0</accession>
<dbReference type="InterPro" id="IPR022172">
    <property type="entry name" value="DUF3703"/>
</dbReference>
<dbReference type="OrthoDB" id="330101at2"/>
<dbReference type="Pfam" id="PF12487">
    <property type="entry name" value="DUF3703"/>
    <property type="match status" value="1"/>
</dbReference>
<name>A0A4R6QQH0_9BURK</name>
<proteinExistence type="predicted"/>
<gene>
    <name evidence="1" type="ORF">DES47_102719</name>
</gene>
<evidence type="ECO:0000313" key="1">
    <source>
        <dbReference type="EMBL" id="TDP72973.1"/>
    </source>
</evidence>
<protein>
    <submittedName>
        <fullName evidence="1">Uncharacterized protein DUF3703</fullName>
    </submittedName>
</protein>
<dbReference type="RefSeq" id="WP_133700392.1">
    <property type="nucleotide sequence ID" value="NZ_SNXS01000002.1"/>
</dbReference>
<comment type="caution">
    <text evidence="1">The sequence shown here is derived from an EMBL/GenBank/DDBJ whole genome shotgun (WGS) entry which is preliminary data.</text>
</comment>
<dbReference type="EMBL" id="SNXS01000002">
    <property type="protein sequence ID" value="TDP72973.1"/>
    <property type="molecule type" value="Genomic_DNA"/>
</dbReference>
<reference evidence="1 2" key="1">
    <citation type="submission" date="2019-03" db="EMBL/GenBank/DDBJ databases">
        <title>Genomic Encyclopedia of Type Strains, Phase IV (KMG-IV): sequencing the most valuable type-strain genomes for metagenomic binning, comparative biology and taxonomic classification.</title>
        <authorList>
            <person name="Goeker M."/>
        </authorList>
    </citation>
    <scope>NUCLEOTIDE SEQUENCE [LARGE SCALE GENOMIC DNA]</scope>
    <source>
        <strain evidence="1 2">DSM 16998</strain>
    </source>
</reference>
<dbReference type="Proteomes" id="UP000295361">
    <property type="component" value="Unassembled WGS sequence"/>
</dbReference>
<dbReference type="InParanoid" id="A0A4R6QQH0"/>